<evidence type="ECO:0000313" key="1">
    <source>
        <dbReference type="EMBL" id="VUC25033.1"/>
    </source>
</evidence>
<accession>A0ABY6U2Q9</accession>
<reference evidence="1 2" key="1">
    <citation type="submission" date="2019-06" db="EMBL/GenBank/DDBJ databases">
        <authorList>
            <person name="Broberg M."/>
        </authorList>
    </citation>
    <scope>NUCLEOTIDE SEQUENCE [LARGE SCALE GENOMIC DNA]</scope>
</reference>
<sequence length="239" mass="27095">MEEDGFLATQAVEEIAVLCLAAATSTQENALQYHANRVVGNNYSFALKTPPSQQSKLVRFVNLLQQQTLLNPQTGEFLEVDETALWTGLPGLSLTIAEHNIMGGIDYEQRRNFAALLAQLYEAKSEWFSMLDAIIYSQLVWRFKKENDFGRDIVQVQVQVASMWLIYAPCRIWGNIQKGLQTRKGTFELAHWERLKEVLKHSQGEYLDECTQDLIWQALSSMEKTEKEAVNGDSTKGSA</sequence>
<protein>
    <submittedName>
        <fullName evidence="1">Uncharacterized protein</fullName>
    </submittedName>
</protein>
<dbReference type="EMBL" id="CABFNS010000729">
    <property type="protein sequence ID" value="VUC25033.1"/>
    <property type="molecule type" value="Genomic_DNA"/>
</dbReference>
<organism evidence="1 2">
    <name type="scientific">Bionectria ochroleuca</name>
    <name type="common">Gliocladium roseum</name>
    <dbReference type="NCBI Taxonomy" id="29856"/>
    <lineage>
        <taxon>Eukaryota</taxon>
        <taxon>Fungi</taxon>
        <taxon>Dikarya</taxon>
        <taxon>Ascomycota</taxon>
        <taxon>Pezizomycotina</taxon>
        <taxon>Sordariomycetes</taxon>
        <taxon>Hypocreomycetidae</taxon>
        <taxon>Hypocreales</taxon>
        <taxon>Bionectriaceae</taxon>
        <taxon>Clonostachys</taxon>
    </lineage>
</organism>
<dbReference type="Proteomes" id="UP000766486">
    <property type="component" value="Unassembled WGS sequence"/>
</dbReference>
<keyword evidence="2" id="KW-1185">Reference proteome</keyword>
<proteinExistence type="predicted"/>
<name>A0ABY6U2Q9_BIOOC</name>
<evidence type="ECO:0000313" key="2">
    <source>
        <dbReference type="Proteomes" id="UP000766486"/>
    </source>
</evidence>
<gene>
    <name evidence="1" type="ORF">CLO192961_LOCUS154767</name>
</gene>
<comment type="caution">
    <text evidence="1">The sequence shown here is derived from an EMBL/GenBank/DDBJ whole genome shotgun (WGS) entry which is preliminary data.</text>
</comment>
<dbReference type="InterPro" id="IPR022085">
    <property type="entry name" value="OpdG"/>
</dbReference>
<dbReference type="Pfam" id="PF12311">
    <property type="entry name" value="DUF3632"/>
    <property type="match status" value="1"/>
</dbReference>